<organism evidence="1 2">
    <name type="scientific">Collybiopsis luxurians FD-317 M1</name>
    <dbReference type="NCBI Taxonomy" id="944289"/>
    <lineage>
        <taxon>Eukaryota</taxon>
        <taxon>Fungi</taxon>
        <taxon>Dikarya</taxon>
        <taxon>Basidiomycota</taxon>
        <taxon>Agaricomycotina</taxon>
        <taxon>Agaricomycetes</taxon>
        <taxon>Agaricomycetidae</taxon>
        <taxon>Agaricales</taxon>
        <taxon>Marasmiineae</taxon>
        <taxon>Omphalotaceae</taxon>
        <taxon>Collybiopsis</taxon>
        <taxon>Collybiopsis luxurians</taxon>
    </lineage>
</organism>
<evidence type="ECO:0000313" key="1">
    <source>
        <dbReference type="EMBL" id="KIK61391.1"/>
    </source>
</evidence>
<keyword evidence="2" id="KW-1185">Reference proteome</keyword>
<name>A0A0D0BZP0_9AGAR</name>
<dbReference type="HOGENOM" id="CLU_1906953_0_0_1"/>
<dbReference type="AlphaFoldDB" id="A0A0D0BZP0"/>
<dbReference type="Proteomes" id="UP000053593">
    <property type="component" value="Unassembled WGS sequence"/>
</dbReference>
<evidence type="ECO:0000313" key="2">
    <source>
        <dbReference type="Proteomes" id="UP000053593"/>
    </source>
</evidence>
<dbReference type="OrthoDB" id="3269456at2759"/>
<protein>
    <submittedName>
        <fullName evidence="1">Uncharacterized protein</fullName>
    </submittedName>
</protein>
<sequence>MLEFGNCVFMPKWEAPNMKWFAELGEVDPDGAINSMNAEHRTGAENVVDFGERRVVKMGKRGMSHSPWWLFPKQGARALLILRAIMLLEGKHTDRRKAKGSIHMQLKKRSAFDDEAEKEVEEARKKKRWWLTR</sequence>
<accession>A0A0D0BZP0</accession>
<gene>
    <name evidence="1" type="ORF">GYMLUDRAFT_997208</name>
</gene>
<dbReference type="EMBL" id="KN834771">
    <property type="protein sequence ID" value="KIK61391.1"/>
    <property type="molecule type" value="Genomic_DNA"/>
</dbReference>
<reference evidence="1 2" key="1">
    <citation type="submission" date="2014-04" db="EMBL/GenBank/DDBJ databases">
        <title>Evolutionary Origins and Diversification of the Mycorrhizal Mutualists.</title>
        <authorList>
            <consortium name="DOE Joint Genome Institute"/>
            <consortium name="Mycorrhizal Genomics Consortium"/>
            <person name="Kohler A."/>
            <person name="Kuo A."/>
            <person name="Nagy L.G."/>
            <person name="Floudas D."/>
            <person name="Copeland A."/>
            <person name="Barry K.W."/>
            <person name="Cichocki N."/>
            <person name="Veneault-Fourrey C."/>
            <person name="LaButti K."/>
            <person name="Lindquist E.A."/>
            <person name="Lipzen A."/>
            <person name="Lundell T."/>
            <person name="Morin E."/>
            <person name="Murat C."/>
            <person name="Riley R."/>
            <person name="Ohm R."/>
            <person name="Sun H."/>
            <person name="Tunlid A."/>
            <person name="Henrissat B."/>
            <person name="Grigoriev I.V."/>
            <person name="Hibbett D.S."/>
            <person name="Martin F."/>
        </authorList>
    </citation>
    <scope>NUCLEOTIDE SEQUENCE [LARGE SCALE GENOMIC DNA]</scope>
    <source>
        <strain evidence="1 2">FD-317 M1</strain>
    </source>
</reference>
<proteinExistence type="predicted"/>